<protein>
    <submittedName>
        <fullName evidence="1">Uncharacterized protein</fullName>
    </submittedName>
</protein>
<evidence type="ECO:0000313" key="2">
    <source>
        <dbReference type="Proteomes" id="UP000827872"/>
    </source>
</evidence>
<sequence length="280" mass="30192">MNIMMVTGSLDRGGEEECSPSGVPAEGSVAKPPAAVASSEAKHLFQIIIYVVSFLLPDMDLKDPATLASISNSMIRSPVPRPLKTLYRGEPMALGITQILIGILEISFGLVVAIAKSSPYYAGGHHLTNPYWLGILFIISGSLSVAAAKDPKVPLVKGMLAMNVVSSVAAGIAIVIFSISLEHIYYFYYRCTSYYLSTMPPDICHEYITIPQNLMHAISAVLLTVTVLEFLISITTAAFGCATMCRNAYSETTVVIFQKTDEGITPASALPRQMYENVEA</sequence>
<gene>
    <name evidence="1" type="ORF">K3G42_028059</name>
</gene>
<name>A0ACB8FRE0_9SAUR</name>
<reference evidence="1" key="1">
    <citation type="submission" date="2021-08" db="EMBL/GenBank/DDBJ databases">
        <title>The first chromosome-level gecko genome reveals the dynamic sex chromosomes of Neotropical dwarf geckos (Sphaerodactylidae: Sphaerodactylus).</title>
        <authorList>
            <person name="Pinto B.J."/>
            <person name="Keating S.E."/>
            <person name="Gamble T."/>
        </authorList>
    </citation>
    <scope>NUCLEOTIDE SEQUENCE</scope>
    <source>
        <strain evidence="1">TG3544</strain>
    </source>
</reference>
<comment type="caution">
    <text evidence="1">The sequence shown here is derived from an EMBL/GenBank/DDBJ whole genome shotgun (WGS) entry which is preliminary data.</text>
</comment>
<accession>A0ACB8FRE0</accession>
<evidence type="ECO:0000313" key="1">
    <source>
        <dbReference type="EMBL" id="KAH8008143.1"/>
    </source>
</evidence>
<dbReference type="EMBL" id="CM037619">
    <property type="protein sequence ID" value="KAH8008143.1"/>
    <property type="molecule type" value="Genomic_DNA"/>
</dbReference>
<dbReference type="Proteomes" id="UP000827872">
    <property type="component" value="Linkage Group LG06"/>
</dbReference>
<keyword evidence="2" id="KW-1185">Reference proteome</keyword>
<proteinExistence type="predicted"/>
<organism evidence="1 2">
    <name type="scientific">Sphaerodactylus townsendi</name>
    <dbReference type="NCBI Taxonomy" id="933632"/>
    <lineage>
        <taxon>Eukaryota</taxon>
        <taxon>Metazoa</taxon>
        <taxon>Chordata</taxon>
        <taxon>Craniata</taxon>
        <taxon>Vertebrata</taxon>
        <taxon>Euteleostomi</taxon>
        <taxon>Lepidosauria</taxon>
        <taxon>Squamata</taxon>
        <taxon>Bifurcata</taxon>
        <taxon>Gekkota</taxon>
        <taxon>Sphaerodactylidae</taxon>
        <taxon>Sphaerodactylus</taxon>
    </lineage>
</organism>